<sequence length="38" mass="4731">MQIREEKTYEPEIFHWRENVDLLFFFHTVIPQVDASKH</sequence>
<accession>A0A1L3LSB8</accession>
<evidence type="ECO:0000313" key="2">
    <source>
        <dbReference type="Proteomes" id="UP000182306"/>
    </source>
</evidence>
<evidence type="ECO:0000313" key="1">
    <source>
        <dbReference type="EMBL" id="APG92988.1"/>
    </source>
</evidence>
<organism evidence="1 2">
    <name type="scientific">Sinorhizobium americanum</name>
    <dbReference type="NCBI Taxonomy" id="194963"/>
    <lineage>
        <taxon>Bacteria</taxon>
        <taxon>Pseudomonadati</taxon>
        <taxon>Pseudomonadota</taxon>
        <taxon>Alphaproteobacteria</taxon>
        <taxon>Hyphomicrobiales</taxon>
        <taxon>Rhizobiaceae</taxon>
        <taxon>Sinorhizobium/Ensifer group</taxon>
        <taxon>Sinorhizobium</taxon>
    </lineage>
</organism>
<keyword evidence="1" id="KW-0614">Plasmid</keyword>
<dbReference type="Proteomes" id="UP000182306">
    <property type="component" value="Plasmid A"/>
</dbReference>
<gene>
    <name evidence="1" type="ORF">SAMCFNEI73_pA0011</name>
</gene>
<geneLocation type="plasmid" evidence="1 2">
    <name>A</name>
</geneLocation>
<dbReference type="EMBL" id="CP013108">
    <property type="protein sequence ID" value="APG92988.1"/>
    <property type="molecule type" value="Genomic_DNA"/>
</dbReference>
<proteinExistence type="predicted"/>
<dbReference type="KEGG" id="same:SAMCFNEI73_pA0011"/>
<name>A0A1L3LSB8_9HYPH</name>
<protein>
    <submittedName>
        <fullName evidence="1">Uncharacterized protein</fullName>
    </submittedName>
</protein>
<dbReference type="AlphaFoldDB" id="A0A1L3LSB8"/>
<reference evidence="1 2" key="1">
    <citation type="submission" date="2015-10" db="EMBL/GenBank/DDBJ databases">
        <title>Genomic differences between typical nodule nitrogen-fixing rhizobial strains and those coming from bean seeds.</title>
        <authorList>
            <person name="Peralta H."/>
            <person name="Aguilar-Vera A."/>
            <person name="Diaz R."/>
            <person name="Mora Y."/>
            <person name="Martinez-Batallar G."/>
            <person name="Salazar E."/>
            <person name="Vargas-Lagunas C."/>
            <person name="Encarnacion S."/>
            <person name="Girard L."/>
            <person name="Mora J."/>
        </authorList>
    </citation>
    <scope>NUCLEOTIDE SEQUENCE [LARGE SCALE GENOMIC DNA]</scope>
    <source>
        <strain evidence="1 2">CFNEI 73</strain>
        <plasmid evidence="1 2">A</plasmid>
    </source>
</reference>
<keyword evidence="2" id="KW-1185">Reference proteome</keyword>